<keyword evidence="3" id="KW-1185">Reference proteome</keyword>
<evidence type="ECO:0000256" key="1">
    <source>
        <dbReference type="SAM" id="Phobius"/>
    </source>
</evidence>
<dbReference type="AlphaFoldDB" id="A0A8T0D4A5"/>
<comment type="caution">
    <text evidence="2">The sequence shown here is derived from an EMBL/GenBank/DDBJ whole genome shotgun (WGS) entry which is preliminary data.</text>
</comment>
<reference evidence="2 3" key="1">
    <citation type="submission" date="2019-07" db="EMBL/GenBank/DDBJ databases">
        <title>Annotation for the trematode Paragonimus westermani.</title>
        <authorList>
            <person name="Choi Y.-J."/>
        </authorList>
    </citation>
    <scope>NUCLEOTIDE SEQUENCE [LARGE SCALE GENOMIC DNA]</scope>
    <source>
        <strain evidence="2">180907_Pwestermani</strain>
    </source>
</reference>
<keyword evidence="1" id="KW-1133">Transmembrane helix</keyword>
<sequence length="85" mass="9877">MSTVVNLEDEEATTAYYKLVRPMVYVFFIHQSVLLTNIFFVLLGTCCRSMFLTHLSMGFMVLITIVEAIGYGYYYTNIRNWVSLI</sequence>
<name>A0A8T0D4A5_9TREM</name>
<protein>
    <submittedName>
        <fullName evidence="2">Uncharacterized protein</fullName>
    </submittedName>
</protein>
<evidence type="ECO:0000313" key="3">
    <source>
        <dbReference type="Proteomes" id="UP000699462"/>
    </source>
</evidence>
<accession>A0A8T0D4A5</accession>
<keyword evidence="1" id="KW-0812">Transmembrane</keyword>
<feature type="transmembrane region" description="Helical" evidence="1">
    <location>
        <begin position="55"/>
        <end position="74"/>
    </location>
</feature>
<dbReference type="Proteomes" id="UP000699462">
    <property type="component" value="Unassembled WGS sequence"/>
</dbReference>
<gene>
    <name evidence="2" type="ORF">P879_10985</name>
</gene>
<keyword evidence="1" id="KW-0472">Membrane</keyword>
<proteinExistence type="predicted"/>
<feature type="transmembrane region" description="Helical" evidence="1">
    <location>
        <begin position="23"/>
        <end position="43"/>
    </location>
</feature>
<organism evidence="2 3">
    <name type="scientific">Paragonimus westermani</name>
    <dbReference type="NCBI Taxonomy" id="34504"/>
    <lineage>
        <taxon>Eukaryota</taxon>
        <taxon>Metazoa</taxon>
        <taxon>Spiralia</taxon>
        <taxon>Lophotrochozoa</taxon>
        <taxon>Platyhelminthes</taxon>
        <taxon>Trematoda</taxon>
        <taxon>Digenea</taxon>
        <taxon>Plagiorchiida</taxon>
        <taxon>Troglotremata</taxon>
        <taxon>Troglotrematidae</taxon>
        <taxon>Paragonimus</taxon>
    </lineage>
</organism>
<dbReference type="OrthoDB" id="6262661at2759"/>
<dbReference type="EMBL" id="JTDF01020495">
    <property type="protein sequence ID" value="KAF8562412.1"/>
    <property type="molecule type" value="Genomic_DNA"/>
</dbReference>
<evidence type="ECO:0000313" key="2">
    <source>
        <dbReference type="EMBL" id="KAF8562412.1"/>
    </source>
</evidence>